<keyword evidence="2 6" id="KW-0812">Transmembrane</keyword>
<evidence type="ECO:0000256" key="3">
    <source>
        <dbReference type="ARBA" id="ARBA00022989"/>
    </source>
</evidence>
<dbReference type="AlphaFoldDB" id="A0A9P7AUC6"/>
<dbReference type="SUPFAM" id="SSF50370">
    <property type="entry name" value="Ricin B-like lectins"/>
    <property type="match status" value="1"/>
</dbReference>
<feature type="compositionally biased region" description="Low complexity" evidence="5">
    <location>
        <begin position="280"/>
        <end position="289"/>
    </location>
</feature>
<feature type="transmembrane region" description="Helical" evidence="6">
    <location>
        <begin position="201"/>
        <end position="223"/>
    </location>
</feature>
<protein>
    <recommendedName>
        <fullName evidence="9">Ricin B lectin domain-containing protein</fullName>
    </recommendedName>
</protein>
<keyword evidence="8" id="KW-1185">Reference proteome</keyword>
<accession>A0A9P7AUC6</accession>
<evidence type="ECO:0000256" key="4">
    <source>
        <dbReference type="ARBA" id="ARBA00023136"/>
    </source>
</evidence>
<evidence type="ECO:0000256" key="5">
    <source>
        <dbReference type="SAM" id="MobiDB-lite"/>
    </source>
</evidence>
<reference evidence="7" key="1">
    <citation type="submission" date="2019-07" db="EMBL/GenBank/DDBJ databases">
        <title>Hyphodiscus hymeniophilus genome sequencing and assembly.</title>
        <authorList>
            <person name="Kramer G."/>
            <person name="Nodwell J."/>
        </authorList>
    </citation>
    <scope>NUCLEOTIDE SEQUENCE</scope>
    <source>
        <strain evidence="7">ATCC 34498</strain>
    </source>
</reference>
<organism evidence="7 8">
    <name type="scientific">Hyphodiscus hymeniophilus</name>
    <dbReference type="NCBI Taxonomy" id="353542"/>
    <lineage>
        <taxon>Eukaryota</taxon>
        <taxon>Fungi</taxon>
        <taxon>Dikarya</taxon>
        <taxon>Ascomycota</taxon>
        <taxon>Pezizomycotina</taxon>
        <taxon>Leotiomycetes</taxon>
        <taxon>Helotiales</taxon>
        <taxon>Hyphodiscaceae</taxon>
        <taxon>Hyphodiscus</taxon>
    </lineage>
</organism>
<evidence type="ECO:0008006" key="9">
    <source>
        <dbReference type="Google" id="ProtNLM"/>
    </source>
</evidence>
<name>A0A9P7AUC6_9HELO</name>
<feature type="region of interest" description="Disordered" evidence="5">
    <location>
        <begin position="254"/>
        <end position="341"/>
    </location>
</feature>
<evidence type="ECO:0000313" key="8">
    <source>
        <dbReference type="Proteomes" id="UP000785200"/>
    </source>
</evidence>
<sequence>MANFDTNSWYHLGARKSSLAGTGLYDHGKGAVFATGTNASDPQQLWQFFPYNSTYYVLRTKASGQFGYMSAAAGANETTPGDTVPTMLNVTLADDSMFWTISPWGDGTFYFTNAANGTAWHLNVKPNGLLSMNSNITAPQTGQRFSYTQAGSIDNAAFSSVSAWSTASSTSTGASPSITLLAPSQSTASRSSSGLSTGAKAGIGAGVAVLAVLALAAVGFWLLRRRKQHQRSQAHPASFPLTKDYSHERKPTMISEAPDAPAPRFSDVPGKPQELDPGTAAARYEMAAEAGDERRRKGRSVSPFRPGVDSEQKAVMPHGLGRENAVYEMDAGQGEGVESSR</sequence>
<feature type="region of interest" description="Disordered" evidence="5">
    <location>
        <begin position="169"/>
        <end position="196"/>
    </location>
</feature>
<keyword evidence="3 6" id="KW-1133">Transmembrane helix</keyword>
<dbReference type="PANTHER" id="PTHR15549:SF33">
    <property type="entry name" value="MEMBRANE PROTEIN WSC4, PUTATIVE (AFU_ORTHOLOGUE AFUA_5G09020)-RELATED"/>
    <property type="match status" value="1"/>
</dbReference>
<evidence type="ECO:0000313" key="7">
    <source>
        <dbReference type="EMBL" id="KAG0646395.1"/>
    </source>
</evidence>
<keyword evidence="4 6" id="KW-0472">Membrane</keyword>
<dbReference type="Proteomes" id="UP000785200">
    <property type="component" value="Unassembled WGS sequence"/>
</dbReference>
<comment type="subcellular location">
    <subcellularLocation>
        <location evidence="1">Membrane</location>
        <topology evidence="1">Single-pass membrane protein</topology>
    </subcellularLocation>
</comment>
<comment type="caution">
    <text evidence="7">The sequence shown here is derived from an EMBL/GenBank/DDBJ whole genome shotgun (WGS) entry which is preliminary data.</text>
</comment>
<dbReference type="EMBL" id="VNKQ01000015">
    <property type="protein sequence ID" value="KAG0646395.1"/>
    <property type="molecule type" value="Genomic_DNA"/>
</dbReference>
<dbReference type="CDD" id="cd00161">
    <property type="entry name" value="beta-trefoil_Ricin-like"/>
    <property type="match status" value="1"/>
</dbReference>
<dbReference type="Gene3D" id="2.80.10.50">
    <property type="match status" value="1"/>
</dbReference>
<dbReference type="OrthoDB" id="4158815at2759"/>
<dbReference type="InterPro" id="IPR035992">
    <property type="entry name" value="Ricin_B-like_lectins"/>
</dbReference>
<dbReference type="InterPro" id="IPR051694">
    <property type="entry name" value="Immunoregulatory_rcpt-like"/>
</dbReference>
<dbReference type="GO" id="GO:0071944">
    <property type="term" value="C:cell periphery"/>
    <property type="evidence" value="ECO:0007669"/>
    <property type="project" value="UniProtKB-ARBA"/>
</dbReference>
<proteinExistence type="predicted"/>
<evidence type="ECO:0000256" key="1">
    <source>
        <dbReference type="ARBA" id="ARBA00004167"/>
    </source>
</evidence>
<gene>
    <name evidence="7" type="ORF">D0Z07_7648</name>
</gene>
<evidence type="ECO:0000256" key="6">
    <source>
        <dbReference type="SAM" id="Phobius"/>
    </source>
</evidence>
<evidence type="ECO:0000256" key="2">
    <source>
        <dbReference type="ARBA" id="ARBA00022692"/>
    </source>
</evidence>
<dbReference type="GO" id="GO:0016020">
    <property type="term" value="C:membrane"/>
    <property type="evidence" value="ECO:0007669"/>
    <property type="project" value="UniProtKB-SubCell"/>
</dbReference>
<dbReference type="PANTHER" id="PTHR15549">
    <property type="entry name" value="PAIRED IMMUNOGLOBULIN-LIKE TYPE 2 RECEPTOR"/>
    <property type="match status" value="1"/>
</dbReference>